<gene>
    <name evidence="1" type="ORF">FH608_046190</name>
</gene>
<dbReference type="AlphaFoldDB" id="A0A5C4V799"/>
<keyword evidence="2" id="KW-1185">Reference proteome</keyword>
<dbReference type="RefSeq" id="WP_139637549.1">
    <property type="nucleotide sequence ID" value="NZ_VDLX02000028.1"/>
</dbReference>
<accession>A0A5C4V799</accession>
<comment type="caution">
    <text evidence="1">The sequence shown here is derived from an EMBL/GenBank/DDBJ whole genome shotgun (WGS) entry which is preliminary data.</text>
</comment>
<evidence type="ECO:0000313" key="1">
    <source>
        <dbReference type="EMBL" id="KAB8186885.1"/>
    </source>
</evidence>
<dbReference type="EMBL" id="VDLX02000028">
    <property type="protein sequence ID" value="KAB8186885.1"/>
    <property type="molecule type" value="Genomic_DNA"/>
</dbReference>
<evidence type="ECO:0000313" key="2">
    <source>
        <dbReference type="Proteomes" id="UP000312512"/>
    </source>
</evidence>
<proteinExistence type="predicted"/>
<reference evidence="1 2" key="1">
    <citation type="submission" date="2019-10" db="EMBL/GenBank/DDBJ databases">
        <title>Nonomuraea sp. nov., isolated from Phyllanthus amarus.</title>
        <authorList>
            <person name="Klykleung N."/>
            <person name="Tanasupawat S."/>
        </authorList>
    </citation>
    <scope>NUCLEOTIDE SEQUENCE [LARGE SCALE GENOMIC DNA]</scope>
    <source>
        <strain evidence="1 2">PA1-10</strain>
    </source>
</reference>
<dbReference type="Proteomes" id="UP000312512">
    <property type="component" value="Unassembled WGS sequence"/>
</dbReference>
<organism evidence="1 2">
    <name type="scientific">Nonomuraea phyllanthi</name>
    <dbReference type="NCBI Taxonomy" id="2219224"/>
    <lineage>
        <taxon>Bacteria</taxon>
        <taxon>Bacillati</taxon>
        <taxon>Actinomycetota</taxon>
        <taxon>Actinomycetes</taxon>
        <taxon>Streptosporangiales</taxon>
        <taxon>Streptosporangiaceae</taxon>
        <taxon>Nonomuraea</taxon>
    </lineage>
</organism>
<sequence length="67" mass="7234">MYQIFTPARLLASPHWREVSKLQAVPPLGVPMFANVTRSADWTANTTSPDAVPAGTAHVNVDDCDVV</sequence>
<protein>
    <submittedName>
        <fullName evidence="1">Uncharacterized protein</fullName>
    </submittedName>
</protein>
<name>A0A5C4V799_9ACTN</name>